<proteinExistence type="predicted"/>
<feature type="signal peptide" evidence="1">
    <location>
        <begin position="1"/>
        <end position="25"/>
    </location>
</feature>
<name>A0ABR1Q2K5_9PEZI</name>
<dbReference type="RefSeq" id="XP_066696229.1">
    <property type="nucleotide sequence ID" value="XM_066846738.1"/>
</dbReference>
<reference evidence="2 3" key="1">
    <citation type="submission" date="2023-01" db="EMBL/GenBank/DDBJ databases">
        <title>Analysis of 21 Apiospora genomes using comparative genomics revels a genus with tremendous synthesis potential of carbohydrate active enzymes and secondary metabolites.</title>
        <authorList>
            <person name="Sorensen T."/>
        </authorList>
    </citation>
    <scope>NUCLEOTIDE SEQUENCE [LARGE SCALE GENOMIC DNA]</scope>
    <source>
        <strain evidence="2 3">CBS 24483</strain>
    </source>
</reference>
<evidence type="ECO:0000313" key="2">
    <source>
        <dbReference type="EMBL" id="KAK7946195.1"/>
    </source>
</evidence>
<evidence type="ECO:0000256" key="1">
    <source>
        <dbReference type="SAM" id="SignalP"/>
    </source>
</evidence>
<feature type="chain" id="PRO_5045949070" evidence="1">
    <location>
        <begin position="26"/>
        <end position="90"/>
    </location>
</feature>
<sequence>MVALSQGLIMVLASFPEITIAMAWAWRYPTSRIIPGEVVKRGGQGISGGRAKRPKTQHDAYDDLDGIENFDIIKKKEDDEDKKVIFLDKA</sequence>
<protein>
    <submittedName>
        <fullName evidence="2">Uncharacterized protein</fullName>
    </submittedName>
</protein>
<dbReference type="GeneID" id="92079800"/>
<organism evidence="2 3">
    <name type="scientific">Apiospora aurea</name>
    <dbReference type="NCBI Taxonomy" id="335848"/>
    <lineage>
        <taxon>Eukaryota</taxon>
        <taxon>Fungi</taxon>
        <taxon>Dikarya</taxon>
        <taxon>Ascomycota</taxon>
        <taxon>Pezizomycotina</taxon>
        <taxon>Sordariomycetes</taxon>
        <taxon>Xylariomycetidae</taxon>
        <taxon>Amphisphaeriales</taxon>
        <taxon>Apiosporaceae</taxon>
        <taxon>Apiospora</taxon>
    </lineage>
</organism>
<comment type="caution">
    <text evidence="2">The sequence shown here is derived from an EMBL/GenBank/DDBJ whole genome shotgun (WGS) entry which is preliminary data.</text>
</comment>
<gene>
    <name evidence="2" type="ORF">PG986_010516</name>
</gene>
<dbReference type="EMBL" id="JAQQWE010000007">
    <property type="protein sequence ID" value="KAK7946195.1"/>
    <property type="molecule type" value="Genomic_DNA"/>
</dbReference>
<keyword evidence="1" id="KW-0732">Signal</keyword>
<dbReference type="Proteomes" id="UP001391051">
    <property type="component" value="Unassembled WGS sequence"/>
</dbReference>
<evidence type="ECO:0000313" key="3">
    <source>
        <dbReference type="Proteomes" id="UP001391051"/>
    </source>
</evidence>
<accession>A0ABR1Q2K5</accession>
<keyword evidence="3" id="KW-1185">Reference proteome</keyword>